<evidence type="ECO:0000256" key="1">
    <source>
        <dbReference type="SAM" id="Phobius"/>
    </source>
</evidence>
<feature type="transmembrane region" description="Helical" evidence="1">
    <location>
        <begin position="34"/>
        <end position="54"/>
    </location>
</feature>
<gene>
    <name evidence="2" type="ORF">TY91_02120</name>
</gene>
<dbReference type="PATRIC" id="fig|33960.6.peg.809"/>
<evidence type="ECO:0000313" key="3">
    <source>
        <dbReference type="Proteomes" id="UP000076480"/>
    </source>
</evidence>
<keyword evidence="1" id="KW-1133">Transmembrane helix</keyword>
<organism evidence="2 3">
    <name type="scientific">Secundilactobacillus collinoides</name>
    <name type="common">Lactobacillus collinoides</name>
    <dbReference type="NCBI Taxonomy" id="33960"/>
    <lineage>
        <taxon>Bacteria</taxon>
        <taxon>Bacillati</taxon>
        <taxon>Bacillota</taxon>
        <taxon>Bacilli</taxon>
        <taxon>Lactobacillales</taxon>
        <taxon>Lactobacillaceae</taxon>
        <taxon>Secundilactobacillus</taxon>
    </lineage>
</organism>
<keyword evidence="3" id="KW-1185">Reference proteome</keyword>
<name>A0A166HLI7_SECCO</name>
<keyword evidence="1" id="KW-0812">Transmembrane</keyword>
<protein>
    <submittedName>
        <fullName evidence="2">Uncharacterized protein</fullName>
    </submittedName>
</protein>
<dbReference type="EMBL" id="JYDC01000016">
    <property type="protein sequence ID" value="KZL42863.1"/>
    <property type="molecule type" value="Genomic_DNA"/>
</dbReference>
<proteinExistence type="predicted"/>
<dbReference type="Proteomes" id="UP000076480">
    <property type="component" value="Unassembled WGS sequence"/>
</dbReference>
<dbReference type="OrthoDB" id="3240444at2"/>
<keyword evidence="1" id="KW-0472">Membrane</keyword>
<dbReference type="RefSeq" id="WP_063285174.1">
    <property type="nucleotide sequence ID" value="NZ_JYDC01000016.1"/>
</dbReference>
<reference evidence="2 3" key="1">
    <citation type="submission" date="2015-02" db="EMBL/GenBank/DDBJ databases">
        <title>Draft genome sequence of Lactobacillus collinoides CUPV2371 isolated from a natural cider, the first genome sequence of a strain of this species.</title>
        <authorList>
            <person name="Puertas A.I."/>
            <person name="Spano G."/>
            <person name="Capozzi V."/>
            <person name="Lamontanara A."/>
            <person name="Orru L."/>
            <person name="Duenas M.T."/>
        </authorList>
    </citation>
    <scope>NUCLEOTIDE SEQUENCE [LARGE SCALE GENOMIC DNA]</scope>
    <source>
        <strain evidence="2 3">237</strain>
    </source>
</reference>
<comment type="caution">
    <text evidence="2">The sequence shown here is derived from an EMBL/GenBank/DDBJ whole genome shotgun (WGS) entry which is preliminary data.</text>
</comment>
<feature type="transmembrane region" description="Helical" evidence="1">
    <location>
        <begin position="66"/>
        <end position="86"/>
    </location>
</feature>
<feature type="transmembrane region" description="Helical" evidence="1">
    <location>
        <begin position="7"/>
        <end position="28"/>
    </location>
</feature>
<dbReference type="AlphaFoldDB" id="A0A166HLI7"/>
<accession>A0A166HLI7</accession>
<evidence type="ECO:0000313" key="2">
    <source>
        <dbReference type="EMBL" id="KZL42863.1"/>
    </source>
</evidence>
<sequence length="126" mass="13550">MEKKSIVNLFMGTFSGVLFAIGMCMSMVPLFHLQLAGIVIGSIGLLIGLVQLIVHRWIANGGRFKLTFKSVLVGLFSVIALIVFGAGMVMTMIWGTFLLGVGVGILGMVMLLSLIPMFKNSNRSKA</sequence>
<feature type="transmembrane region" description="Helical" evidence="1">
    <location>
        <begin position="92"/>
        <end position="115"/>
    </location>
</feature>